<keyword evidence="2" id="KW-1185">Reference proteome</keyword>
<dbReference type="EMBL" id="CAEY01000714">
    <property type="status" value="NOT_ANNOTATED_CDS"/>
    <property type="molecule type" value="Genomic_DNA"/>
</dbReference>
<accession>T1KYP0</accession>
<proteinExistence type="predicted"/>
<reference evidence="1" key="2">
    <citation type="submission" date="2015-06" db="UniProtKB">
        <authorList>
            <consortium name="EnsemblMetazoa"/>
        </authorList>
    </citation>
    <scope>IDENTIFICATION</scope>
</reference>
<evidence type="ECO:0000313" key="2">
    <source>
        <dbReference type="Proteomes" id="UP000015104"/>
    </source>
</evidence>
<protein>
    <submittedName>
        <fullName evidence="1">Uncharacterized protein</fullName>
    </submittedName>
</protein>
<organism evidence="1 2">
    <name type="scientific">Tetranychus urticae</name>
    <name type="common">Two-spotted spider mite</name>
    <dbReference type="NCBI Taxonomy" id="32264"/>
    <lineage>
        <taxon>Eukaryota</taxon>
        <taxon>Metazoa</taxon>
        <taxon>Ecdysozoa</taxon>
        <taxon>Arthropoda</taxon>
        <taxon>Chelicerata</taxon>
        <taxon>Arachnida</taxon>
        <taxon>Acari</taxon>
        <taxon>Acariformes</taxon>
        <taxon>Trombidiformes</taxon>
        <taxon>Prostigmata</taxon>
        <taxon>Eleutherengona</taxon>
        <taxon>Raphignathae</taxon>
        <taxon>Tetranychoidea</taxon>
        <taxon>Tetranychidae</taxon>
        <taxon>Tetranychus</taxon>
    </lineage>
</organism>
<name>T1KYP0_TETUR</name>
<reference evidence="2" key="1">
    <citation type="submission" date="2011-08" db="EMBL/GenBank/DDBJ databases">
        <authorList>
            <person name="Rombauts S."/>
        </authorList>
    </citation>
    <scope>NUCLEOTIDE SEQUENCE</scope>
    <source>
        <strain evidence="2">London</strain>
    </source>
</reference>
<dbReference type="AlphaFoldDB" id="T1KYP0"/>
<dbReference type="HOGENOM" id="CLU_2136633_0_0_1"/>
<sequence>MLSVNRFLLSPNLYPNLNPTPPAYKKRYYMLREKCFAQKGLLCAHTHTQSHLTLTSYINYTNTCFHVKLLFINCCLISLFLHHYSTVTVSFPNYQVSMFKIIQNQTNMDCDHS</sequence>
<dbReference type="Proteomes" id="UP000015104">
    <property type="component" value="Unassembled WGS sequence"/>
</dbReference>
<evidence type="ECO:0000313" key="1">
    <source>
        <dbReference type="EnsemblMetazoa" id="tetur27g01370.1"/>
    </source>
</evidence>
<dbReference type="EnsemblMetazoa" id="tetur27g01370.1">
    <property type="protein sequence ID" value="tetur27g01370.1"/>
    <property type="gene ID" value="tetur27g01370"/>
</dbReference>